<dbReference type="EMBL" id="JACASF010000023">
    <property type="protein sequence ID" value="KAF6399848.1"/>
    <property type="molecule type" value="Genomic_DNA"/>
</dbReference>
<feature type="region of interest" description="Disordered" evidence="1">
    <location>
        <begin position="1"/>
        <end position="25"/>
    </location>
</feature>
<evidence type="ECO:0000313" key="2">
    <source>
        <dbReference type="EMBL" id="KAF6399848.1"/>
    </source>
</evidence>
<reference evidence="2 3" key="1">
    <citation type="journal article" date="2020" name="Nature">
        <title>Six reference-quality genomes reveal evolution of bat adaptations.</title>
        <authorList>
            <person name="Jebb D."/>
            <person name="Huang Z."/>
            <person name="Pippel M."/>
            <person name="Hughes G.M."/>
            <person name="Lavrichenko K."/>
            <person name="Devanna P."/>
            <person name="Winkler S."/>
            <person name="Jermiin L.S."/>
            <person name="Skirmuntt E.C."/>
            <person name="Katzourakis A."/>
            <person name="Burkitt-Gray L."/>
            <person name="Ray D.A."/>
            <person name="Sullivan K.A.M."/>
            <person name="Roscito J.G."/>
            <person name="Kirilenko B.M."/>
            <person name="Davalos L.M."/>
            <person name="Corthals A.P."/>
            <person name="Power M.L."/>
            <person name="Jones G."/>
            <person name="Ransome R.D."/>
            <person name="Dechmann D.K.N."/>
            <person name="Locatelli A.G."/>
            <person name="Puechmaille S.J."/>
            <person name="Fedrigo O."/>
            <person name="Jarvis E.D."/>
            <person name="Hiller M."/>
            <person name="Vernes S.C."/>
            <person name="Myers E.W."/>
            <person name="Teeling E.C."/>
        </authorList>
    </citation>
    <scope>NUCLEOTIDE SEQUENCE [LARGE SCALE GENOMIC DNA]</scope>
    <source>
        <strain evidence="2">MMolMol1</strain>
        <tissue evidence="2">Muscle</tissue>
    </source>
</reference>
<keyword evidence="3" id="KW-1185">Reference proteome</keyword>
<accession>A0A7J8BM86</accession>
<evidence type="ECO:0000256" key="1">
    <source>
        <dbReference type="SAM" id="MobiDB-lite"/>
    </source>
</evidence>
<gene>
    <name evidence="2" type="ORF">HJG59_010117</name>
</gene>
<proteinExistence type="predicted"/>
<name>A0A7J8BM86_MOLMO</name>
<sequence>MTAEPPAACAGQHFGMVSSPEKGRGPSFGPAFLHGVLSRERRGTQLRASISAWCPLQRKEGDPASGQHFCMVSSPEKGGGPSFGPAFLHGVLSRERRGTQLPASISAWCPLQRKEGDPASGQHFCMVSSPEKGGGPSFGPAFLHGVLSRERRGTQLRASISAWCPLQRKEGDPASGQHFCMVSSPEKGGGPSFRPAFLHGVLSRERRGTQLRASISASVSFPEKERGPSL</sequence>
<protein>
    <submittedName>
        <fullName evidence="2">Uncharacterized protein</fullName>
    </submittedName>
</protein>
<comment type="caution">
    <text evidence="2">The sequence shown here is derived from an EMBL/GenBank/DDBJ whole genome shotgun (WGS) entry which is preliminary data.</text>
</comment>
<dbReference type="AlphaFoldDB" id="A0A7J8BM86"/>
<organism evidence="2 3">
    <name type="scientific">Molossus molossus</name>
    <name type="common">Pallas' mastiff bat</name>
    <name type="synonym">Vespertilio molossus</name>
    <dbReference type="NCBI Taxonomy" id="27622"/>
    <lineage>
        <taxon>Eukaryota</taxon>
        <taxon>Metazoa</taxon>
        <taxon>Chordata</taxon>
        <taxon>Craniata</taxon>
        <taxon>Vertebrata</taxon>
        <taxon>Euteleostomi</taxon>
        <taxon>Mammalia</taxon>
        <taxon>Eutheria</taxon>
        <taxon>Laurasiatheria</taxon>
        <taxon>Chiroptera</taxon>
        <taxon>Yangochiroptera</taxon>
        <taxon>Molossidae</taxon>
        <taxon>Molossus</taxon>
    </lineage>
</organism>
<dbReference type="Proteomes" id="UP000550707">
    <property type="component" value="Unassembled WGS sequence"/>
</dbReference>
<dbReference type="InParanoid" id="A0A7J8BM86"/>
<evidence type="ECO:0000313" key="3">
    <source>
        <dbReference type="Proteomes" id="UP000550707"/>
    </source>
</evidence>